<feature type="domain" description="C3H1-type" evidence="3">
    <location>
        <begin position="31"/>
        <end position="53"/>
    </location>
</feature>
<reference evidence="4" key="2">
    <citation type="journal article" date="2023" name="IMA Fungus">
        <title>Comparative genomic study of the Penicillium genus elucidates a diverse pangenome and 15 lateral gene transfer events.</title>
        <authorList>
            <person name="Petersen C."/>
            <person name="Sorensen T."/>
            <person name="Nielsen M.R."/>
            <person name="Sondergaard T.E."/>
            <person name="Sorensen J.L."/>
            <person name="Fitzpatrick D.A."/>
            <person name="Frisvad J.C."/>
            <person name="Nielsen K.L."/>
        </authorList>
    </citation>
    <scope>NUCLEOTIDE SEQUENCE</scope>
    <source>
        <strain evidence="4">IBT 35673</strain>
    </source>
</reference>
<name>A0A9W9UDA3_PENBR</name>
<dbReference type="AlphaFoldDB" id="A0A9W9UDA3"/>
<feature type="region of interest" description="Disordered" evidence="2">
    <location>
        <begin position="777"/>
        <end position="805"/>
    </location>
</feature>
<dbReference type="InterPro" id="IPR000571">
    <property type="entry name" value="Znf_CCCH"/>
</dbReference>
<dbReference type="Gene3D" id="3.40.50.300">
    <property type="entry name" value="P-loop containing nucleotide triphosphate hydrolases"/>
    <property type="match status" value="1"/>
</dbReference>
<dbReference type="InterPro" id="IPR027417">
    <property type="entry name" value="P-loop_NTPase"/>
</dbReference>
<evidence type="ECO:0000256" key="2">
    <source>
        <dbReference type="SAM" id="MobiDB-lite"/>
    </source>
</evidence>
<sequence>MNLGGGSPSRGFAPNQEKPHTLNNHTQLPSICRDFQSNSCRYGNRCKYLQDVPEAIDPQSNPIAHPNAENPEARNQYFGWKSLLRNELSRLGYPQREDDDLAKFWTGALENLESDSTENHQFLAKDLVDDHLPGFAIILSTMDTENPHDRTWSSDECFLGVITHLSLLNCLSVNAFVGTLYTHFGGTNGDRTITYLTNICLKLKASEEGGAGLAPMIVLEMVELILTALDQLLLRIRHSCFHDELPQLIDLTHAITSKIERRLENVRSLVNNAKRGLLMSNPEEPTPQNGGQVISSFTLDMQTPGGRHDNDQAEISQIQIFPTIGEVLSGDAEYLPSANFLQPHILSDPLQRYIDTTFQLLRHDIFGSAKAVLRGLLQQDDLTRVPSLSHEEDGTNLYRAARVQHMFINQKDELQATVSFAPPPQLRNKTSNEQCKWWQDSSRLEEGNLVCFLTSQRGNRRFVFLEITSKNCFEDPDHERNSSLVSDGFMSNITVKLAACQQSEVLSLSHIYSKIIPGILVEFHSMIPATLMPILENLQRVEREGDLSFQKWILPGRLNDGADHSMPPPAYACTPGFFFPLTSITKYGNRFNSLNPRAPETIDIMNLEDQTGLDRGTGKSYLGVKILQALLEVKASADLGLIIVICYTNHALDQFLKDLLDVGVKKIIRIGGRSQATELEGKNLRVVRQGIVKTGGEGHTLGTVYRAIETYMNSAVRSVKPLHLSPSDLSWDTIGPFLKREWPNIHRQLAQPDNEEFTTATDDKLLQWLGVKSMRFHKHGDGGDVEKQERETESPGRNAGLPGAQAVFPWSGCLKVECHAPSRRDSMEPDSQEHA</sequence>
<dbReference type="PANTHER" id="PTHR10887:SF445">
    <property type="entry name" value="NFX1-TYPE ZINC FINGER-CONTAINING PROTEIN 1"/>
    <property type="match status" value="1"/>
</dbReference>
<evidence type="ECO:0000313" key="4">
    <source>
        <dbReference type="EMBL" id="KAJ5334769.1"/>
    </source>
</evidence>
<protein>
    <recommendedName>
        <fullName evidence="3">C3H1-type domain-containing protein</fullName>
    </recommendedName>
</protein>
<evidence type="ECO:0000313" key="5">
    <source>
        <dbReference type="Proteomes" id="UP001147695"/>
    </source>
</evidence>
<dbReference type="PROSITE" id="PS50103">
    <property type="entry name" value="ZF_C3H1"/>
    <property type="match status" value="1"/>
</dbReference>
<keyword evidence="1" id="KW-0863">Zinc-finger</keyword>
<gene>
    <name evidence="4" type="ORF">N7452_007172</name>
</gene>
<keyword evidence="1" id="KW-0862">Zinc</keyword>
<feature type="zinc finger region" description="C3H1-type" evidence="1">
    <location>
        <begin position="31"/>
        <end position="53"/>
    </location>
</feature>
<dbReference type="GO" id="GO:0031380">
    <property type="term" value="C:nuclear RNA-directed RNA polymerase complex"/>
    <property type="evidence" value="ECO:0007669"/>
    <property type="project" value="TreeGrafter"/>
</dbReference>
<evidence type="ECO:0000256" key="1">
    <source>
        <dbReference type="PROSITE-ProRule" id="PRU00723"/>
    </source>
</evidence>
<dbReference type="GO" id="GO:0031048">
    <property type="term" value="P:regulatory ncRNA-mediated heterochromatin formation"/>
    <property type="evidence" value="ECO:0007669"/>
    <property type="project" value="TreeGrafter"/>
</dbReference>
<dbReference type="GO" id="GO:0008270">
    <property type="term" value="F:zinc ion binding"/>
    <property type="evidence" value="ECO:0007669"/>
    <property type="project" value="UniProtKB-KW"/>
</dbReference>
<comment type="caution">
    <text evidence="4">The sequence shown here is derived from an EMBL/GenBank/DDBJ whole genome shotgun (WGS) entry which is preliminary data.</text>
</comment>
<proteinExistence type="predicted"/>
<feature type="compositionally biased region" description="Basic and acidic residues" evidence="2">
    <location>
        <begin position="779"/>
        <end position="794"/>
    </location>
</feature>
<dbReference type="Proteomes" id="UP001147695">
    <property type="component" value="Unassembled WGS sequence"/>
</dbReference>
<feature type="region of interest" description="Disordered" evidence="2">
    <location>
        <begin position="1"/>
        <end position="26"/>
    </location>
</feature>
<dbReference type="PANTHER" id="PTHR10887">
    <property type="entry name" value="DNA2/NAM7 HELICASE FAMILY"/>
    <property type="match status" value="1"/>
</dbReference>
<reference evidence="4" key="1">
    <citation type="submission" date="2022-12" db="EMBL/GenBank/DDBJ databases">
        <authorList>
            <person name="Petersen C."/>
        </authorList>
    </citation>
    <scope>NUCLEOTIDE SEQUENCE</scope>
    <source>
        <strain evidence="4">IBT 35673</strain>
    </source>
</reference>
<evidence type="ECO:0000259" key="3">
    <source>
        <dbReference type="PROSITE" id="PS50103"/>
    </source>
</evidence>
<dbReference type="InterPro" id="IPR045055">
    <property type="entry name" value="DNA2/NAM7-like"/>
</dbReference>
<organism evidence="4 5">
    <name type="scientific">Penicillium brevicompactum</name>
    <dbReference type="NCBI Taxonomy" id="5074"/>
    <lineage>
        <taxon>Eukaryota</taxon>
        <taxon>Fungi</taxon>
        <taxon>Dikarya</taxon>
        <taxon>Ascomycota</taxon>
        <taxon>Pezizomycotina</taxon>
        <taxon>Eurotiomycetes</taxon>
        <taxon>Eurotiomycetidae</taxon>
        <taxon>Eurotiales</taxon>
        <taxon>Aspergillaceae</taxon>
        <taxon>Penicillium</taxon>
    </lineage>
</organism>
<dbReference type="EMBL" id="JAPZBQ010000004">
    <property type="protein sequence ID" value="KAJ5334769.1"/>
    <property type="molecule type" value="Genomic_DNA"/>
</dbReference>
<keyword evidence="1" id="KW-0479">Metal-binding</keyword>
<accession>A0A9W9UDA3</accession>